<protein>
    <recommendedName>
        <fullName evidence="3">Sulfotransferase domain-containing protein</fullName>
    </recommendedName>
</protein>
<keyword evidence="2" id="KW-1185">Reference proteome</keyword>
<reference evidence="2" key="1">
    <citation type="journal article" date="2019" name="Int. J. Syst. Evol. Microbiol.">
        <title>The Global Catalogue of Microorganisms (GCM) 10K type strain sequencing project: providing services to taxonomists for standard genome sequencing and annotation.</title>
        <authorList>
            <consortium name="The Broad Institute Genomics Platform"/>
            <consortium name="The Broad Institute Genome Sequencing Center for Infectious Disease"/>
            <person name="Wu L."/>
            <person name="Ma J."/>
        </authorList>
    </citation>
    <scope>NUCLEOTIDE SEQUENCE [LARGE SCALE GENOMIC DNA]</scope>
    <source>
        <strain evidence="2">JCM 18015</strain>
    </source>
</reference>
<dbReference type="Gene3D" id="3.40.50.300">
    <property type="entry name" value="P-loop containing nucleotide triphosphate hydrolases"/>
    <property type="match status" value="1"/>
</dbReference>
<evidence type="ECO:0008006" key="3">
    <source>
        <dbReference type="Google" id="ProtNLM"/>
    </source>
</evidence>
<evidence type="ECO:0000313" key="2">
    <source>
        <dbReference type="Proteomes" id="UP001499910"/>
    </source>
</evidence>
<dbReference type="InterPro" id="IPR027417">
    <property type="entry name" value="P-loop_NTPase"/>
</dbReference>
<proteinExistence type="predicted"/>
<gene>
    <name evidence="1" type="ORF">GCM10023209_37710</name>
</gene>
<evidence type="ECO:0000313" key="1">
    <source>
        <dbReference type="EMBL" id="GAA5082272.1"/>
    </source>
</evidence>
<dbReference type="EMBL" id="BAABHW010000011">
    <property type="protein sequence ID" value="GAA5082272.1"/>
    <property type="molecule type" value="Genomic_DNA"/>
</dbReference>
<dbReference type="Proteomes" id="UP001499910">
    <property type="component" value="Unassembled WGS sequence"/>
</dbReference>
<dbReference type="SUPFAM" id="SSF52540">
    <property type="entry name" value="P-loop containing nucleoside triphosphate hydrolases"/>
    <property type="match status" value="1"/>
</dbReference>
<accession>A0ABP9LNU0</accession>
<sequence>MDDCYLDSLMKRVFVHIGLHKTGTTSLQRFLYQNREKLGAHGVLYRCLDEEWPNHHPVAVGWRKGQRSDKVARFLGECLSSPPHHTIIFSSEMFAEQAFDVSGFLEVLAPHDVTVVAYLRNPCAQLVSAFNEVVRDPKVQWTHPIGSDPSPYDVSYHALLRDWLQAPRLILCPYDPPQWIGGTLEADFLATAGIENTDLESLPFRENVSLPFSVVEIVRHANRAGLVEPDRSDLISFLKTASFDPDLPARYPLSEDECQTLIERLRARYSIYEPFLRKNFDANFLFEMPNALLADGSD</sequence>
<name>A0ABP9LNU0_9RHOB</name>
<comment type="caution">
    <text evidence="1">The sequence shown here is derived from an EMBL/GenBank/DDBJ whole genome shotgun (WGS) entry which is preliminary data.</text>
</comment>
<organism evidence="1 2">
    <name type="scientific">[Roseibacterium] beibuensis</name>
    <dbReference type="NCBI Taxonomy" id="1193142"/>
    <lineage>
        <taxon>Bacteria</taxon>
        <taxon>Pseudomonadati</taxon>
        <taxon>Pseudomonadota</taxon>
        <taxon>Alphaproteobacteria</taxon>
        <taxon>Rhodobacterales</taxon>
        <taxon>Roseobacteraceae</taxon>
        <taxon>Roseicyclus</taxon>
    </lineage>
</organism>